<keyword evidence="1" id="KW-0472">Membrane</keyword>
<accession>A0A845B7C6</accession>
<keyword evidence="1" id="KW-0812">Transmembrane</keyword>
<sequence>MRIQTLARALAIAAGLLGAAHIAITPLVYPNWTIDALWFVGSGFAIILAAAANFDGWDWGGAAQPNVRGCDQPGHELLLRGRLAGSPGTSGHHRRNTVSMLVRLLAASTESGNSRELKSAFIGTWYDGFVDVPGPADLYRAQRFFVYRRPTAVWLNPPTKPPSRGSLHLIETGLAPKFH</sequence>
<dbReference type="AlphaFoldDB" id="A0A845B7C6"/>
<organism evidence="2 3">
    <name type="scientific">Allopontixanthobacter sediminis</name>
    <dbReference type="NCBI Taxonomy" id="1689985"/>
    <lineage>
        <taxon>Bacteria</taxon>
        <taxon>Pseudomonadati</taxon>
        <taxon>Pseudomonadota</taxon>
        <taxon>Alphaproteobacteria</taxon>
        <taxon>Sphingomonadales</taxon>
        <taxon>Erythrobacteraceae</taxon>
        <taxon>Allopontixanthobacter</taxon>
    </lineage>
</organism>
<comment type="caution">
    <text evidence="2">The sequence shown here is derived from an EMBL/GenBank/DDBJ whole genome shotgun (WGS) entry which is preliminary data.</text>
</comment>
<dbReference type="RefSeq" id="WP_160756979.1">
    <property type="nucleotide sequence ID" value="NZ_WTYL01000003.1"/>
</dbReference>
<evidence type="ECO:0000313" key="3">
    <source>
        <dbReference type="Proteomes" id="UP000431922"/>
    </source>
</evidence>
<keyword evidence="3" id="KW-1185">Reference proteome</keyword>
<reference evidence="2 3" key="1">
    <citation type="submission" date="2019-12" db="EMBL/GenBank/DDBJ databases">
        <title>Genomic-based taxomic classification of the family Erythrobacteraceae.</title>
        <authorList>
            <person name="Xu L."/>
        </authorList>
    </citation>
    <scope>NUCLEOTIDE SEQUENCE [LARGE SCALE GENOMIC DNA]</scope>
    <source>
        <strain evidence="2 3">KCTC 42453</strain>
    </source>
</reference>
<keyword evidence="1" id="KW-1133">Transmembrane helix</keyword>
<evidence type="ECO:0000313" key="2">
    <source>
        <dbReference type="EMBL" id="MXP45372.1"/>
    </source>
</evidence>
<evidence type="ECO:0000256" key="1">
    <source>
        <dbReference type="SAM" id="Phobius"/>
    </source>
</evidence>
<protein>
    <submittedName>
        <fullName evidence="2">Uncharacterized protein</fullName>
    </submittedName>
</protein>
<dbReference type="EMBL" id="WTYL01000003">
    <property type="protein sequence ID" value="MXP45372.1"/>
    <property type="molecule type" value="Genomic_DNA"/>
</dbReference>
<dbReference type="OrthoDB" id="7433469at2"/>
<feature type="transmembrane region" description="Helical" evidence="1">
    <location>
        <begin position="32"/>
        <end position="54"/>
    </location>
</feature>
<gene>
    <name evidence="2" type="ORF">GRI65_13025</name>
</gene>
<dbReference type="Proteomes" id="UP000431922">
    <property type="component" value="Unassembled WGS sequence"/>
</dbReference>
<proteinExistence type="predicted"/>
<name>A0A845B7C6_9SPHN</name>